<reference evidence="1 2" key="1">
    <citation type="journal article" date="2014" name="BMC Genomics">
        <title>Complete genome sequence of producer of the glycopeptide antibiotic Aculeximycin Kutzneria albida DSM 43870T, a representative of minor genus of Pseudonocardiaceae.</title>
        <authorList>
            <person name="Rebets Y."/>
            <person name="Tokovenko B."/>
            <person name="Lushchyk I."/>
            <person name="Ruckert C."/>
            <person name="Zaburannyi N."/>
            <person name="Bechthold A."/>
            <person name="Kalinowski J."/>
            <person name="Luzhetskyy A."/>
        </authorList>
    </citation>
    <scope>NUCLEOTIDE SEQUENCE [LARGE SCALE GENOMIC DNA]</scope>
    <source>
        <strain evidence="1">DSM 43870</strain>
    </source>
</reference>
<dbReference type="AlphaFoldDB" id="W5WBP9"/>
<proteinExistence type="predicted"/>
<gene>
    <name evidence="1" type="ORF">KALB_4945</name>
</gene>
<protein>
    <submittedName>
        <fullName evidence="1">Uncharacterized protein</fullName>
    </submittedName>
</protein>
<keyword evidence="2" id="KW-1185">Reference proteome</keyword>
<evidence type="ECO:0000313" key="2">
    <source>
        <dbReference type="Proteomes" id="UP000019225"/>
    </source>
</evidence>
<dbReference type="HOGENOM" id="CLU_3008415_0_0_11"/>
<dbReference type="Proteomes" id="UP000019225">
    <property type="component" value="Chromosome"/>
</dbReference>
<dbReference type="STRING" id="1449976.KALB_4945"/>
<sequence>MPIRTTRGAVLPISITPADVIASCDTCQVRVREGDWYCQHLAARYGHQVALLTDKE</sequence>
<dbReference type="EMBL" id="CP007155">
    <property type="protein sequence ID" value="AHH98307.1"/>
    <property type="molecule type" value="Genomic_DNA"/>
</dbReference>
<name>W5WBP9_9PSEU</name>
<accession>W5WBP9</accession>
<evidence type="ECO:0000313" key="1">
    <source>
        <dbReference type="EMBL" id="AHH98307.1"/>
    </source>
</evidence>
<dbReference type="RefSeq" id="WP_158510798.1">
    <property type="nucleotide sequence ID" value="NZ_CP007155.1"/>
</dbReference>
<organism evidence="1 2">
    <name type="scientific">Kutzneria albida DSM 43870</name>
    <dbReference type="NCBI Taxonomy" id="1449976"/>
    <lineage>
        <taxon>Bacteria</taxon>
        <taxon>Bacillati</taxon>
        <taxon>Actinomycetota</taxon>
        <taxon>Actinomycetes</taxon>
        <taxon>Pseudonocardiales</taxon>
        <taxon>Pseudonocardiaceae</taxon>
        <taxon>Kutzneria</taxon>
    </lineage>
</organism>
<dbReference type="KEGG" id="kal:KALB_4945"/>